<dbReference type="OrthoDB" id="10248186at2759"/>
<dbReference type="Proteomes" id="UP000198341">
    <property type="component" value="Chromosome 1"/>
</dbReference>
<dbReference type="InterPro" id="IPR005345">
    <property type="entry name" value="PHF5"/>
</dbReference>
<evidence type="ECO:0000313" key="3">
    <source>
        <dbReference type="Proteomes" id="UP000198341"/>
    </source>
</evidence>
<keyword evidence="3" id="KW-1185">Reference proteome</keyword>
<reference evidence="2 3" key="1">
    <citation type="submission" date="2011-10" db="EMBL/GenBank/DDBJ databases">
        <authorList>
            <person name="Genoscope - CEA"/>
        </authorList>
    </citation>
    <scope>NUCLEOTIDE SEQUENCE [LARGE SCALE GENOMIC DNA]</scope>
    <source>
        <strain evidence="2 3">RCC 1105</strain>
    </source>
</reference>
<evidence type="ECO:0008006" key="4">
    <source>
        <dbReference type="Google" id="ProtNLM"/>
    </source>
</evidence>
<dbReference type="GO" id="GO:0000398">
    <property type="term" value="P:mRNA splicing, via spliceosome"/>
    <property type="evidence" value="ECO:0007669"/>
    <property type="project" value="InterPro"/>
</dbReference>
<name>K8ENX3_9CHLO</name>
<comment type="similarity">
    <text evidence="1">Belongs to the PHF5 family.</text>
</comment>
<dbReference type="GeneID" id="19018116"/>
<dbReference type="PANTHER" id="PTHR13120">
    <property type="entry name" value="PHD FINGER-LIKE DOMAIN-CONTAINING PROTEIN 5A"/>
    <property type="match status" value="1"/>
</dbReference>
<gene>
    <name evidence="2" type="ORF">Bathy01g03810</name>
</gene>
<dbReference type="KEGG" id="bpg:Bathy01g03810"/>
<protein>
    <recommendedName>
        <fullName evidence="4">PHD finger-like domain-containing protein 5A</fullName>
    </recommendedName>
</protein>
<accession>K8ENX3</accession>
<dbReference type="RefSeq" id="XP_007515266.1">
    <property type="nucleotide sequence ID" value="XM_007515204.1"/>
</dbReference>
<dbReference type="Pfam" id="PF03660">
    <property type="entry name" value="PHF5"/>
    <property type="match status" value="1"/>
</dbReference>
<dbReference type="AlphaFoldDB" id="K8ENX3"/>
<sequence>MAKHHPDLIMCRKMPGIAIGRLCEKCDGKCVICDSYVRPSTLVRVCDECNYGSNQGRCVICSAVGVSDAYYCQGCVIQEKDRDGCPKIINLGSAKTDLFYHKKAAGEITGGGGRTY</sequence>
<proteinExistence type="inferred from homology"/>
<dbReference type="STRING" id="41875.K8ENX3"/>
<organism evidence="2 3">
    <name type="scientific">Bathycoccus prasinos</name>
    <dbReference type="NCBI Taxonomy" id="41875"/>
    <lineage>
        <taxon>Eukaryota</taxon>
        <taxon>Viridiplantae</taxon>
        <taxon>Chlorophyta</taxon>
        <taxon>Mamiellophyceae</taxon>
        <taxon>Mamiellales</taxon>
        <taxon>Bathycoccaceae</taxon>
        <taxon>Bathycoccus</taxon>
    </lineage>
</organism>
<evidence type="ECO:0000256" key="1">
    <source>
        <dbReference type="ARBA" id="ARBA00008626"/>
    </source>
</evidence>
<dbReference type="eggNOG" id="KOG1705">
    <property type="taxonomic scope" value="Eukaryota"/>
</dbReference>
<evidence type="ECO:0000313" key="2">
    <source>
        <dbReference type="EMBL" id="CCO14145.1"/>
    </source>
</evidence>
<dbReference type="PIRSF" id="PIRSF016468">
    <property type="entry name" value="PHF5"/>
    <property type="match status" value="1"/>
</dbReference>
<dbReference type="EMBL" id="FO082278">
    <property type="protein sequence ID" value="CCO14145.1"/>
    <property type="molecule type" value="Genomic_DNA"/>
</dbReference>